<evidence type="ECO:0000259" key="1">
    <source>
        <dbReference type="Pfam" id="PF02627"/>
    </source>
</evidence>
<dbReference type="PANTHER" id="PTHR35446:SF3">
    <property type="entry name" value="CMD DOMAIN-CONTAINING PROTEIN"/>
    <property type="match status" value="1"/>
</dbReference>
<accession>A0ABW7NE96</accession>
<proteinExistence type="predicted"/>
<comment type="caution">
    <text evidence="2">The sequence shown here is derived from an EMBL/GenBank/DDBJ whole genome shotgun (WGS) entry which is preliminary data.</text>
</comment>
<dbReference type="Pfam" id="PF02627">
    <property type="entry name" value="CMD"/>
    <property type="match status" value="1"/>
</dbReference>
<dbReference type="PANTHER" id="PTHR35446">
    <property type="entry name" value="SI:CH211-175M2.5"/>
    <property type="match status" value="1"/>
</dbReference>
<sequence length="177" mass="19638">MEKYLIPGRDDVSASDQVLFDTLEKRIGFVPNLYAYYAKNATALIDLLALENRKSSLNAKEKEVVNLVVSQYNGCKYCVSAHTQLVLKRGFSDEQILEIRKGSATDPKLHALAEFSLELSSKNGKVSEATKEQFFEAGYSEANMIDVVVLAGGRTMANYIHNLVGFEIDWPLAPGLE</sequence>
<protein>
    <submittedName>
        <fullName evidence="2">Carboxymuconolactone decarboxylase family protein</fullName>
    </submittedName>
</protein>
<dbReference type="Gene3D" id="1.20.1290.10">
    <property type="entry name" value="AhpD-like"/>
    <property type="match status" value="1"/>
</dbReference>
<gene>
    <name evidence="2" type="ORF">ACHKAR_21000</name>
</gene>
<dbReference type="RefSeq" id="WP_395419406.1">
    <property type="nucleotide sequence ID" value="NZ_JBIPKE010000020.1"/>
</dbReference>
<reference evidence="2 3" key="1">
    <citation type="journal article" date="2013" name="Int. J. Syst. Evol. Microbiol.">
        <title>Marinoscillum luteum sp. nov., isolated from marine sediment.</title>
        <authorList>
            <person name="Cha I.T."/>
            <person name="Park S.J."/>
            <person name="Kim S.J."/>
            <person name="Kim J.G."/>
            <person name="Jung M.Y."/>
            <person name="Shin K.S."/>
            <person name="Kwon K.K."/>
            <person name="Yang S.H."/>
            <person name="Seo Y.S."/>
            <person name="Rhee S.K."/>
        </authorList>
    </citation>
    <scope>NUCLEOTIDE SEQUENCE [LARGE SCALE GENOMIC DNA]</scope>
    <source>
        <strain evidence="2 3">KCTC 23939</strain>
    </source>
</reference>
<organism evidence="2 3">
    <name type="scientific">Marinoscillum luteum</name>
    <dbReference type="NCBI Taxonomy" id="861051"/>
    <lineage>
        <taxon>Bacteria</taxon>
        <taxon>Pseudomonadati</taxon>
        <taxon>Bacteroidota</taxon>
        <taxon>Cytophagia</taxon>
        <taxon>Cytophagales</taxon>
        <taxon>Reichenbachiellaceae</taxon>
        <taxon>Marinoscillum</taxon>
    </lineage>
</organism>
<dbReference type="InterPro" id="IPR029032">
    <property type="entry name" value="AhpD-like"/>
</dbReference>
<dbReference type="Proteomes" id="UP001610063">
    <property type="component" value="Unassembled WGS sequence"/>
</dbReference>
<name>A0ABW7NE96_9BACT</name>
<dbReference type="InterPro" id="IPR003779">
    <property type="entry name" value="CMD-like"/>
</dbReference>
<keyword evidence="3" id="KW-1185">Reference proteome</keyword>
<dbReference type="EMBL" id="JBIPKE010000020">
    <property type="protein sequence ID" value="MFH6985945.1"/>
    <property type="molecule type" value="Genomic_DNA"/>
</dbReference>
<dbReference type="InterPro" id="IPR004675">
    <property type="entry name" value="AhpD_core"/>
</dbReference>
<dbReference type="NCBIfam" id="TIGR00778">
    <property type="entry name" value="ahpD_dom"/>
    <property type="match status" value="1"/>
</dbReference>
<evidence type="ECO:0000313" key="2">
    <source>
        <dbReference type="EMBL" id="MFH6985945.1"/>
    </source>
</evidence>
<feature type="domain" description="Carboxymuconolactone decarboxylase-like" evidence="1">
    <location>
        <begin position="43"/>
        <end position="105"/>
    </location>
</feature>
<dbReference type="SUPFAM" id="SSF69118">
    <property type="entry name" value="AhpD-like"/>
    <property type="match status" value="1"/>
</dbReference>
<evidence type="ECO:0000313" key="3">
    <source>
        <dbReference type="Proteomes" id="UP001610063"/>
    </source>
</evidence>